<protein>
    <submittedName>
        <fullName evidence="2">Uncharacterized protein</fullName>
    </submittedName>
</protein>
<reference evidence="2 4" key="1">
    <citation type="submission" date="2023-01" db="EMBL/GenBank/DDBJ databases">
        <authorList>
            <person name="Kreplak J."/>
        </authorList>
    </citation>
    <scope>NUCLEOTIDE SEQUENCE [LARGE SCALE GENOMIC DNA]</scope>
</reference>
<dbReference type="Proteomes" id="UP001157006">
    <property type="component" value="Chromosome 3"/>
</dbReference>
<proteinExistence type="predicted"/>
<evidence type="ECO:0000313" key="1">
    <source>
        <dbReference type="EMBL" id="CAI8605657.1"/>
    </source>
</evidence>
<evidence type="ECO:0000313" key="2">
    <source>
        <dbReference type="EMBL" id="CAI8607618.1"/>
    </source>
</evidence>
<gene>
    <name evidence="1" type="ORF">VFH_III193520</name>
    <name evidence="2" type="ORF">VFH_IV046480</name>
    <name evidence="3" type="ORF">VFH_V024440</name>
</gene>
<dbReference type="AlphaFoldDB" id="A0AAV1AET6"/>
<dbReference type="EMBL" id="OX451738">
    <property type="protein sequence ID" value="CAI8605657.1"/>
    <property type="molecule type" value="Genomic_DNA"/>
</dbReference>
<dbReference type="EMBL" id="OX451740">
    <property type="protein sequence ID" value="CAI8612230.1"/>
    <property type="molecule type" value="Genomic_DNA"/>
</dbReference>
<dbReference type="Proteomes" id="UP001157006">
    <property type="component" value="Chromosome 4"/>
</dbReference>
<dbReference type="EMBL" id="OX451739">
    <property type="protein sequence ID" value="CAI8607618.1"/>
    <property type="molecule type" value="Genomic_DNA"/>
</dbReference>
<dbReference type="Proteomes" id="UP001157006">
    <property type="component" value="Chromosome 5"/>
</dbReference>
<evidence type="ECO:0000313" key="4">
    <source>
        <dbReference type="Proteomes" id="UP001157006"/>
    </source>
</evidence>
<evidence type="ECO:0000313" key="3">
    <source>
        <dbReference type="EMBL" id="CAI8612230.1"/>
    </source>
</evidence>
<sequence>MDADGCNWNTQVIDQNFLPYGKERILQIPIGTNDDQDSILWMATKDGNYTVKSGYHCILNQYSSDQPSGSDRDKMKNMWQIYWKVKVQPKIKTQIFNVILENKTVVAGGGSDRKLGHMVHGEATFGRRRGWGRQLVSEVCSSRM</sequence>
<keyword evidence="4" id="KW-1185">Reference proteome</keyword>
<accession>A0AAV1AET6</accession>
<organism evidence="2 4">
    <name type="scientific">Vicia faba</name>
    <name type="common">Broad bean</name>
    <name type="synonym">Faba vulgaris</name>
    <dbReference type="NCBI Taxonomy" id="3906"/>
    <lineage>
        <taxon>Eukaryota</taxon>
        <taxon>Viridiplantae</taxon>
        <taxon>Streptophyta</taxon>
        <taxon>Embryophyta</taxon>
        <taxon>Tracheophyta</taxon>
        <taxon>Spermatophyta</taxon>
        <taxon>Magnoliopsida</taxon>
        <taxon>eudicotyledons</taxon>
        <taxon>Gunneridae</taxon>
        <taxon>Pentapetalae</taxon>
        <taxon>rosids</taxon>
        <taxon>fabids</taxon>
        <taxon>Fabales</taxon>
        <taxon>Fabaceae</taxon>
        <taxon>Papilionoideae</taxon>
        <taxon>50 kb inversion clade</taxon>
        <taxon>NPAAA clade</taxon>
        <taxon>Hologalegina</taxon>
        <taxon>IRL clade</taxon>
        <taxon>Fabeae</taxon>
        <taxon>Vicia</taxon>
    </lineage>
</organism>
<name>A0AAV1AET6_VICFA</name>